<evidence type="ECO:0000313" key="2">
    <source>
        <dbReference type="Proteomes" id="UP000188637"/>
    </source>
</evidence>
<sequence>MIEKFLLSREERVNYQISLLNKYPTKTLVTVKINYPGLNKSNFVNDQIIKIICDQILLYYKPEIVHYEYYNSPEGVIYHFIFDMNFENIKKAMIAIEEKHILGRCVDIDVYKLEGTAVSVSRTQFTLPPRKCFICDEDARICSRKQEHSLETIENYFNELYMKYIDTRSNIENKCNQLSLIACKALICEVSTYPSFGLVSPLSSGAHDDMDYYTFLNSTFEITPYFKQMAITGYTFVDTERIFNIIRDIGIECENKMYEATKGANTHKGLIFLMGVCITSLTNNMYYNENFENVQNIIKAMVVNILDDFKTVDSKDTLTHGEQLYLKNGFTGIRGQVKDGLDIIFSHIIKLYEHNDLPERERNVQILIELMAQVEDSTVIYRHNLPILKQVQQDAKKLLKMGGISTQTGRDFIKKLEEHYIENKISSGGCADLLAISIFLLEIKKKFY</sequence>
<proteinExistence type="predicted"/>
<organism evidence="1 2">
    <name type="scientific">Candidatus Epulonipiscium fishelsonii</name>
    <dbReference type="NCBI Taxonomy" id="77094"/>
    <lineage>
        <taxon>Bacteria</taxon>
        <taxon>Bacillati</taxon>
        <taxon>Bacillota</taxon>
        <taxon>Clostridia</taxon>
        <taxon>Lachnospirales</taxon>
        <taxon>Lachnospiraceae</taxon>
        <taxon>Candidatus Epulonipiscium</taxon>
    </lineage>
</organism>
<reference evidence="1" key="1">
    <citation type="submission" date="2016-08" db="EMBL/GenBank/DDBJ databases">
        <authorList>
            <person name="Ngugi D.K."/>
            <person name="Miyake S."/>
            <person name="Stingl U."/>
        </authorList>
    </citation>
    <scope>NUCLEOTIDE SEQUENCE</scope>
    <source>
        <strain evidence="1">SCG-D08WGA-EpuloA1</strain>
    </source>
</reference>
<dbReference type="Proteomes" id="UP000188637">
    <property type="component" value="Unassembled WGS sequence"/>
</dbReference>
<keyword evidence="2" id="KW-1185">Reference proteome</keyword>
<protein>
    <submittedName>
        <fullName evidence="1">Holo-ACP synthase CitX</fullName>
    </submittedName>
</protein>
<comment type="caution">
    <text evidence="1">The sequence shown here is derived from an EMBL/GenBank/DDBJ whole genome shotgun (WGS) entry which is preliminary data.</text>
</comment>
<gene>
    <name evidence="1" type="ORF">AN640_04380</name>
</gene>
<accession>A0ACC8XIN7</accession>
<evidence type="ECO:0000313" key="1">
    <source>
        <dbReference type="EMBL" id="ONI45578.1"/>
    </source>
</evidence>
<name>A0ACC8XIN7_9FIRM</name>
<dbReference type="EMBL" id="LJHD01000053">
    <property type="protein sequence ID" value="ONI45578.1"/>
    <property type="molecule type" value="Genomic_DNA"/>
</dbReference>